<dbReference type="Proteomes" id="UP001055072">
    <property type="component" value="Unassembled WGS sequence"/>
</dbReference>
<name>A0ACB8U8M2_9APHY</name>
<evidence type="ECO:0000313" key="1">
    <source>
        <dbReference type="EMBL" id="KAI0090663.1"/>
    </source>
</evidence>
<sequence length="446" mass="47183">MNSAEIMDSAASLLSLSIAAANAVPIPVSQNSAAAPISSSSVGSHAVTSKVHSALKHRRMSSSGQVKRRMSDAREAASRPSAASLSSGTAALNALATLSLAGSPPPQAPPQTSTSFASAVGTIRFNPSEATDEQQVKQEEHDAPGTVANEVSAGGITVKNGNGKKRGTTYQCESCSKLYRHPSCLIKHRWEHTPHWREASKLMLSKHQQVQLLEAAAILSHIAPPGEGGTSLPEDRSLWPSFLSGGLLPPPTGAQPPSTTVQVAQQPYRVSSSVPTQSALSVSRPASAGPRLHDYAITTANGITHVRPGVVGVSTGNSPAHTPAPQPVPLPVNRTAYRDMARGMSVSSDVLESPISSAIGQQSYGTTGSWSLPRSSVRSRSTSAPKSEEDENAALEVDIEGEEPYVDNYGFISRGRHGGWKDDEYTKNLQEEKIEEEWDGEMEMEM</sequence>
<protein>
    <submittedName>
        <fullName evidence="1">Uncharacterized protein</fullName>
    </submittedName>
</protein>
<reference evidence="1" key="1">
    <citation type="journal article" date="2021" name="Environ. Microbiol.">
        <title>Gene family expansions and transcriptome signatures uncover fungal adaptations to wood decay.</title>
        <authorList>
            <person name="Hage H."/>
            <person name="Miyauchi S."/>
            <person name="Viragh M."/>
            <person name="Drula E."/>
            <person name="Min B."/>
            <person name="Chaduli D."/>
            <person name="Navarro D."/>
            <person name="Favel A."/>
            <person name="Norest M."/>
            <person name="Lesage-Meessen L."/>
            <person name="Balint B."/>
            <person name="Merenyi Z."/>
            <person name="de Eugenio L."/>
            <person name="Morin E."/>
            <person name="Martinez A.T."/>
            <person name="Baldrian P."/>
            <person name="Stursova M."/>
            <person name="Martinez M.J."/>
            <person name="Novotny C."/>
            <person name="Magnuson J.K."/>
            <person name="Spatafora J.W."/>
            <person name="Maurice S."/>
            <person name="Pangilinan J."/>
            <person name="Andreopoulos W."/>
            <person name="LaButti K."/>
            <person name="Hundley H."/>
            <person name="Na H."/>
            <person name="Kuo A."/>
            <person name="Barry K."/>
            <person name="Lipzen A."/>
            <person name="Henrissat B."/>
            <person name="Riley R."/>
            <person name="Ahrendt S."/>
            <person name="Nagy L.G."/>
            <person name="Grigoriev I.V."/>
            <person name="Martin F."/>
            <person name="Rosso M.N."/>
        </authorList>
    </citation>
    <scope>NUCLEOTIDE SEQUENCE</scope>
    <source>
        <strain evidence="1">CBS 384.51</strain>
    </source>
</reference>
<proteinExistence type="predicted"/>
<keyword evidence="2" id="KW-1185">Reference proteome</keyword>
<comment type="caution">
    <text evidence="1">The sequence shown here is derived from an EMBL/GenBank/DDBJ whole genome shotgun (WGS) entry which is preliminary data.</text>
</comment>
<accession>A0ACB8U8M2</accession>
<organism evidence="1 2">
    <name type="scientific">Irpex rosettiformis</name>
    <dbReference type="NCBI Taxonomy" id="378272"/>
    <lineage>
        <taxon>Eukaryota</taxon>
        <taxon>Fungi</taxon>
        <taxon>Dikarya</taxon>
        <taxon>Basidiomycota</taxon>
        <taxon>Agaricomycotina</taxon>
        <taxon>Agaricomycetes</taxon>
        <taxon>Polyporales</taxon>
        <taxon>Irpicaceae</taxon>
        <taxon>Irpex</taxon>
    </lineage>
</organism>
<gene>
    <name evidence="1" type="ORF">BDY19DRAFT_936581</name>
</gene>
<evidence type="ECO:0000313" key="2">
    <source>
        <dbReference type="Proteomes" id="UP001055072"/>
    </source>
</evidence>
<dbReference type="EMBL" id="MU274907">
    <property type="protein sequence ID" value="KAI0090663.1"/>
    <property type="molecule type" value="Genomic_DNA"/>
</dbReference>